<accession>A0A7S7L620</accession>
<evidence type="ECO:0000313" key="2">
    <source>
        <dbReference type="Proteomes" id="UP000180175"/>
    </source>
</evidence>
<protein>
    <submittedName>
        <fullName evidence="1">Uncharacterized protein</fullName>
    </submittedName>
</protein>
<reference evidence="1 2" key="1">
    <citation type="journal article" date="2017" name="Genome Announc.">
        <title>Draft Genome Sequences of Four Alkaliphilic Bacteria Belonging to the Anaerobacillus Genus.</title>
        <authorList>
            <person name="Bassil N.M."/>
            <person name="Lloyd J.R."/>
        </authorList>
    </citation>
    <scope>NUCLEOTIDE SEQUENCE [LARGE SCALE GENOMIC DNA]</scope>
    <source>
        <strain evidence="1 2">NB2006</strain>
    </source>
</reference>
<gene>
    <name evidence="1" type="ORF">AWH56_020645</name>
</gene>
<reference evidence="1 2" key="2">
    <citation type="journal article" date="2019" name="Int. J. Syst. Evol. Microbiol.">
        <title>Anaerobacillus isosaccharinicus sp. nov., an alkaliphilic bacterium which degrades isosaccharinic acid.</title>
        <authorList>
            <person name="Bassil N.M."/>
            <person name="Lloyd J.R."/>
        </authorList>
    </citation>
    <scope>NUCLEOTIDE SEQUENCE [LARGE SCALE GENOMIC DNA]</scope>
    <source>
        <strain evidence="1 2">NB2006</strain>
    </source>
</reference>
<sequence>MMIYQKIQSKYKPTFAKSLSKRLYDSAFLNEYGNIIITIMDSNEYWNKLRQRVDFLVYAYVLKHSSSKAISPEESSSLNVDCLFELVEQDIKRLKLDYEEILIDELFRQFTRCIKGKVVYSISNYEYFTAPYFSSAVYGNISDQGTVYLDNFTHDLFDEPLNELVEAIIKRMDK</sequence>
<dbReference type="OrthoDB" id="2963599at2"/>
<organism evidence="1 2">
    <name type="scientific">Anaerobacillus isosaccharinicus</name>
    <dbReference type="NCBI Taxonomy" id="1532552"/>
    <lineage>
        <taxon>Bacteria</taxon>
        <taxon>Bacillati</taxon>
        <taxon>Bacillota</taxon>
        <taxon>Bacilli</taxon>
        <taxon>Bacillales</taxon>
        <taxon>Bacillaceae</taxon>
        <taxon>Anaerobacillus</taxon>
    </lineage>
</organism>
<dbReference type="KEGG" id="aia:AWH56_020645"/>
<dbReference type="Proteomes" id="UP000180175">
    <property type="component" value="Chromosome"/>
</dbReference>
<keyword evidence="2" id="KW-1185">Reference proteome</keyword>
<dbReference type="EMBL" id="CP063356">
    <property type="protein sequence ID" value="QOY35086.2"/>
    <property type="molecule type" value="Genomic_DNA"/>
</dbReference>
<name>A0A7S7L620_9BACI</name>
<proteinExistence type="predicted"/>
<evidence type="ECO:0000313" key="1">
    <source>
        <dbReference type="EMBL" id="QOY35086.2"/>
    </source>
</evidence>